<dbReference type="AlphaFoldDB" id="A1ZTH2"/>
<organism evidence="1 2">
    <name type="scientific">Microscilla marina ATCC 23134</name>
    <dbReference type="NCBI Taxonomy" id="313606"/>
    <lineage>
        <taxon>Bacteria</taxon>
        <taxon>Pseudomonadati</taxon>
        <taxon>Bacteroidota</taxon>
        <taxon>Cytophagia</taxon>
        <taxon>Cytophagales</taxon>
        <taxon>Microscillaceae</taxon>
        <taxon>Microscilla</taxon>
    </lineage>
</organism>
<feature type="non-terminal residue" evidence="1">
    <location>
        <position position="31"/>
    </location>
</feature>
<dbReference type="GO" id="GO:0006633">
    <property type="term" value="P:fatty acid biosynthetic process"/>
    <property type="evidence" value="ECO:0007669"/>
    <property type="project" value="InterPro"/>
</dbReference>
<dbReference type="EMBL" id="AAWS01000035">
    <property type="protein sequence ID" value="EAY26394.1"/>
    <property type="molecule type" value="Genomic_DNA"/>
</dbReference>
<accession>A1ZTH2</accession>
<dbReference type="Pfam" id="PF04336">
    <property type="entry name" value="ACP_PD"/>
    <property type="match status" value="1"/>
</dbReference>
<dbReference type="InterPro" id="IPR007431">
    <property type="entry name" value="ACP_PD"/>
</dbReference>
<gene>
    <name evidence="1" type="ORF">M23134_04672</name>
</gene>
<reference evidence="1 2" key="1">
    <citation type="submission" date="2007-01" db="EMBL/GenBank/DDBJ databases">
        <authorList>
            <person name="Haygood M."/>
            <person name="Podell S."/>
            <person name="Anderson C."/>
            <person name="Hopkinson B."/>
            <person name="Roe K."/>
            <person name="Barbeau K."/>
            <person name="Gaasterland T."/>
            <person name="Ferriera S."/>
            <person name="Johnson J."/>
            <person name="Kravitz S."/>
            <person name="Beeson K."/>
            <person name="Sutton G."/>
            <person name="Rogers Y.-H."/>
            <person name="Friedman R."/>
            <person name="Frazier M."/>
            <person name="Venter J.C."/>
        </authorList>
    </citation>
    <scope>NUCLEOTIDE SEQUENCE [LARGE SCALE GENOMIC DNA]</scope>
    <source>
        <strain evidence="1 2">ATCC 23134</strain>
    </source>
</reference>
<keyword evidence="2" id="KW-1185">Reference proteome</keyword>
<evidence type="ECO:0000313" key="1">
    <source>
        <dbReference type="EMBL" id="EAY26394.1"/>
    </source>
</evidence>
<evidence type="ECO:0000313" key="2">
    <source>
        <dbReference type="Proteomes" id="UP000004095"/>
    </source>
</evidence>
<sequence length="31" mass="3503">MNFLAHTFLSGKSEEILIGNFIADFLKGNQF</sequence>
<dbReference type="Proteomes" id="UP000004095">
    <property type="component" value="Unassembled WGS sequence"/>
</dbReference>
<protein>
    <recommendedName>
        <fullName evidence="3">Acyl carrier protein phosphodiesterase</fullName>
    </recommendedName>
</protein>
<name>A1ZTH2_MICM2</name>
<comment type="caution">
    <text evidence="1">The sequence shown here is derived from an EMBL/GenBank/DDBJ whole genome shotgun (WGS) entry which is preliminary data.</text>
</comment>
<evidence type="ECO:0008006" key="3">
    <source>
        <dbReference type="Google" id="ProtNLM"/>
    </source>
</evidence>
<proteinExistence type="predicted"/>
<dbReference type="GO" id="GO:0008770">
    <property type="term" value="F:[acyl-carrier-protein] phosphodiesterase activity"/>
    <property type="evidence" value="ECO:0007669"/>
    <property type="project" value="InterPro"/>
</dbReference>